<proteinExistence type="predicted"/>
<dbReference type="InParanoid" id="A0A0D0ADU2"/>
<evidence type="ECO:0008006" key="3">
    <source>
        <dbReference type="Google" id="ProtNLM"/>
    </source>
</evidence>
<name>A0A0D0ADU2_9AGAM</name>
<reference evidence="2" key="2">
    <citation type="submission" date="2015-01" db="EMBL/GenBank/DDBJ databases">
        <title>Evolutionary Origins and Diversification of the Mycorrhizal Mutualists.</title>
        <authorList>
            <consortium name="DOE Joint Genome Institute"/>
            <consortium name="Mycorrhizal Genomics Consortium"/>
            <person name="Kohler A."/>
            <person name="Kuo A."/>
            <person name="Nagy L.G."/>
            <person name="Floudas D."/>
            <person name="Copeland A."/>
            <person name="Barry K.W."/>
            <person name="Cichocki N."/>
            <person name="Veneault-Fourrey C."/>
            <person name="LaButti K."/>
            <person name="Lindquist E.A."/>
            <person name="Lipzen A."/>
            <person name="Lundell T."/>
            <person name="Morin E."/>
            <person name="Murat C."/>
            <person name="Riley R."/>
            <person name="Ohm R."/>
            <person name="Sun H."/>
            <person name="Tunlid A."/>
            <person name="Henrissat B."/>
            <person name="Grigoriev I.V."/>
            <person name="Hibbett D.S."/>
            <person name="Martin F."/>
        </authorList>
    </citation>
    <scope>NUCLEOTIDE SEQUENCE [LARGE SCALE GENOMIC DNA]</scope>
    <source>
        <strain evidence="2">UH-Slu-Lm8-n1</strain>
    </source>
</reference>
<dbReference type="AlphaFoldDB" id="A0A0D0ADU2"/>
<dbReference type="STRING" id="930992.A0A0D0ADU2"/>
<protein>
    <recommendedName>
        <fullName evidence="3">Integrase zinc-binding domain-containing protein</fullName>
    </recommendedName>
</protein>
<dbReference type="Gene3D" id="1.10.340.70">
    <property type="match status" value="1"/>
</dbReference>
<organism evidence="1 2">
    <name type="scientific">Suillus luteus UH-Slu-Lm8-n1</name>
    <dbReference type="NCBI Taxonomy" id="930992"/>
    <lineage>
        <taxon>Eukaryota</taxon>
        <taxon>Fungi</taxon>
        <taxon>Dikarya</taxon>
        <taxon>Basidiomycota</taxon>
        <taxon>Agaricomycotina</taxon>
        <taxon>Agaricomycetes</taxon>
        <taxon>Agaricomycetidae</taxon>
        <taxon>Boletales</taxon>
        <taxon>Suillineae</taxon>
        <taxon>Suillaceae</taxon>
        <taxon>Suillus</taxon>
    </lineage>
</organism>
<dbReference type="Proteomes" id="UP000054485">
    <property type="component" value="Unassembled WGS sequence"/>
</dbReference>
<sequence length="145" mass="16423">DGSEWTVSEDWEANSGLINDLLQVSTGIEESTTSQLLQRFTEEPVFQEVVEAMLEMDRGKEVRNRKRARHRATQYLIEDGKLWRLRGGTAVRARSRVECVTKAEAKELAIKQHSEGGHWGRDAIKITLTDRIYSPKLDASILAAI</sequence>
<gene>
    <name evidence="1" type="ORF">CY34DRAFT_66878</name>
</gene>
<feature type="non-terminal residue" evidence="1">
    <location>
        <position position="1"/>
    </location>
</feature>
<dbReference type="HOGENOM" id="CLU_132418_0_0_1"/>
<dbReference type="OrthoDB" id="3234307at2759"/>
<feature type="non-terminal residue" evidence="1">
    <location>
        <position position="145"/>
    </location>
</feature>
<evidence type="ECO:0000313" key="1">
    <source>
        <dbReference type="EMBL" id="KIK32387.1"/>
    </source>
</evidence>
<accession>A0A0D0ADU2</accession>
<keyword evidence="2" id="KW-1185">Reference proteome</keyword>
<evidence type="ECO:0000313" key="2">
    <source>
        <dbReference type="Proteomes" id="UP000054485"/>
    </source>
</evidence>
<dbReference type="EMBL" id="KN836265">
    <property type="protein sequence ID" value="KIK32387.1"/>
    <property type="molecule type" value="Genomic_DNA"/>
</dbReference>
<reference evidence="1 2" key="1">
    <citation type="submission" date="2014-04" db="EMBL/GenBank/DDBJ databases">
        <authorList>
            <consortium name="DOE Joint Genome Institute"/>
            <person name="Kuo A."/>
            <person name="Ruytinx J."/>
            <person name="Rineau F."/>
            <person name="Colpaert J."/>
            <person name="Kohler A."/>
            <person name="Nagy L.G."/>
            <person name="Floudas D."/>
            <person name="Copeland A."/>
            <person name="Barry K.W."/>
            <person name="Cichocki N."/>
            <person name="Veneault-Fourrey C."/>
            <person name="LaButti K."/>
            <person name="Lindquist E.A."/>
            <person name="Lipzen A."/>
            <person name="Lundell T."/>
            <person name="Morin E."/>
            <person name="Murat C."/>
            <person name="Sun H."/>
            <person name="Tunlid A."/>
            <person name="Henrissat B."/>
            <person name="Grigoriev I.V."/>
            <person name="Hibbett D.S."/>
            <person name="Martin F."/>
            <person name="Nordberg H.P."/>
            <person name="Cantor M.N."/>
            <person name="Hua S.X."/>
        </authorList>
    </citation>
    <scope>NUCLEOTIDE SEQUENCE [LARGE SCALE GENOMIC DNA]</scope>
    <source>
        <strain evidence="1 2">UH-Slu-Lm8-n1</strain>
    </source>
</reference>